<dbReference type="Gene3D" id="1.25.40.10">
    <property type="entry name" value="Tetratricopeptide repeat domain"/>
    <property type="match status" value="2"/>
</dbReference>
<dbReference type="PROSITE" id="PS50005">
    <property type="entry name" value="TPR"/>
    <property type="match status" value="2"/>
</dbReference>
<name>A0A8J4H6R2_9BACL</name>
<accession>A0A8J4H6R2</accession>
<keyword evidence="3" id="KW-1185">Reference proteome</keyword>
<reference evidence="2" key="1">
    <citation type="submission" date="2021-04" db="EMBL/GenBank/DDBJ databases">
        <title>Draft genome sequence of Xylanibacillus composti strain K13.</title>
        <authorList>
            <person name="Uke A."/>
            <person name="Chhe C."/>
            <person name="Baramee S."/>
            <person name="Kosugi A."/>
        </authorList>
    </citation>
    <scope>NUCLEOTIDE SEQUENCE</scope>
    <source>
        <strain evidence="2">K13</strain>
    </source>
</reference>
<proteinExistence type="predicted"/>
<keyword evidence="1" id="KW-0802">TPR repeat</keyword>
<dbReference type="SUPFAM" id="SSF48452">
    <property type="entry name" value="TPR-like"/>
    <property type="match status" value="1"/>
</dbReference>
<dbReference type="Proteomes" id="UP000677918">
    <property type="component" value="Unassembled WGS sequence"/>
</dbReference>
<sequence length="266" mass="31216">MKTTLSPAVDSVSMYYDAGTDEYGNVTLRYRRNRLVKRSRQYKWQGDCHVYLNVTGGQVLLSDIAVTHKKVRHSAGRALSIYAKRIERGDTFTPRDFFYYGNELKENGKYQEAIASYERNLSLPNGWIEDKIFACINMSDCYRSLRNYNQALAALWRSFHHSKPKPEALSRLGYLFYLQRQYATAIYWYDLATRHEPDASQWSFSYPAYSTWYPHLHMGICYYNLGDYEKAYAHNEQARTFRPGDRHILHNKAVYERKLGEINSTA</sequence>
<evidence type="ECO:0000256" key="1">
    <source>
        <dbReference type="PROSITE-ProRule" id="PRU00339"/>
    </source>
</evidence>
<dbReference type="InterPro" id="IPR019734">
    <property type="entry name" value="TPR_rpt"/>
</dbReference>
<gene>
    <name evidence="2" type="ORF">XYCOK13_35610</name>
</gene>
<dbReference type="AlphaFoldDB" id="A0A8J4H6R2"/>
<dbReference type="InterPro" id="IPR011990">
    <property type="entry name" value="TPR-like_helical_dom_sf"/>
</dbReference>
<comment type="caution">
    <text evidence="2">The sequence shown here is derived from an EMBL/GenBank/DDBJ whole genome shotgun (WGS) entry which is preliminary data.</text>
</comment>
<feature type="repeat" description="TPR" evidence="1">
    <location>
        <begin position="166"/>
        <end position="199"/>
    </location>
</feature>
<feature type="repeat" description="TPR" evidence="1">
    <location>
        <begin position="212"/>
        <end position="245"/>
    </location>
</feature>
<dbReference type="Pfam" id="PF13432">
    <property type="entry name" value="TPR_16"/>
    <property type="match status" value="1"/>
</dbReference>
<dbReference type="EMBL" id="BOVK01000056">
    <property type="protein sequence ID" value="GIQ70737.1"/>
    <property type="molecule type" value="Genomic_DNA"/>
</dbReference>
<evidence type="ECO:0000313" key="2">
    <source>
        <dbReference type="EMBL" id="GIQ70737.1"/>
    </source>
</evidence>
<protein>
    <recommendedName>
        <fullName evidence="4">Tetratricopeptide repeat protein</fullName>
    </recommendedName>
</protein>
<dbReference type="SMART" id="SM00028">
    <property type="entry name" value="TPR"/>
    <property type="match status" value="4"/>
</dbReference>
<evidence type="ECO:0008006" key="4">
    <source>
        <dbReference type="Google" id="ProtNLM"/>
    </source>
</evidence>
<organism evidence="2 3">
    <name type="scientific">Xylanibacillus composti</name>
    <dbReference type="NCBI Taxonomy" id="1572762"/>
    <lineage>
        <taxon>Bacteria</taxon>
        <taxon>Bacillati</taxon>
        <taxon>Bacillota</taxon>
        <taxon>Bacilli</taxon>
        <taxon>Bacillales</taxon>
        <taxon>Paenibacillaceae</taxon>
        <taxon>Xylanibacillus</taxon>
    </lineage>
</organism>
<evidence type="ECO:0000313" key="3">
    <source>
        <dbReference type="Proteomes" id="UP000677918"/>
    </source>
</evidence>